<evidence type="ECO:0000313" key="2">
    <source>
        <dbReference type="Proteomes" id="UP000684084"/>
    </source>
</evidence>
<comment type="caution">
    <text evidence="1">The sequence shown here is derived from an EMBL/GenBank/DDBJ whole genome shotgun (WGS) entry which is preliminary data.</text>
</comment>
<dbReference type="OrthoDB" id="2414946at2759"/>
<proteinExistence type="predicted"/>
<dbReference type="VEuPathDB" id="FungiDB:RhiirFUN_003121"/>
<sequence length="472" mass="55288">MRCTEGVWMSLVNTKEYIYVTLNFENFKHQEISPQEDLLLTMFNTTVSNLILFKNQSRDMLSMAKKFQDGARLFETDSEILQAKLCIILKDVSKADEEVIVKEFRSKISQLVSEEGKDNFISRMYKGRIDIVSWPKFDDAGWSKTLSNISKKLVRQEAIHEDANNFLQNIKIIMAKLKICDWTSLEKTFIQIRVATLTRLLPTAVSYGLEQEDPIIEHLVNRDSGEPIDDQIVILSDILKVSHFCGNEHPCQENCEEDGICNIVTEPKRQIAFTKCIQKEEKLRCNKKIPPYEFEHTGKHTHQDNGFHYCDKKCPFCEYYCTLPYGHTQSHDTKHGNMIIDDDNEFEYTRRKLKDQRFILCNLRCKDLGRHHHTDYCRNEESKNEESCQSGNQRHDIKHVDDFISHKALWERTGFKDPYSVQEREEFTKCFYVCSNKMHQGANNPSYCELPLFHAPLDQNDDGHRFNCEHPE</sequence>
<dbReference type="EMBL" id="CAGKOT010000008">
    <property type="protein sequence ID" value="CAB5351480.1"/>
    <property type="molecule type" value="Genomic_DNA"/>
</dbReference>
<organism evidence="1 2">
    <name type="scientific">Rhizophagus irregularis</name>
    <dbReference type="NCBI Taxonomy" id="588596"/>
    <lineage>
        <taxon>Eukaryota</taxon>
        <taxon>Fungi</taxon>
        <taxon>Fungi incertae sedis</taxon>
        <taxon>Mucoromycota</taxon>
        <taxon>Glomeromycotina</taxon>
        <taxon>Glomeromycetes</taxon>
        <taxon>Glomerales</taxon>
        <taxon>Glomeraceae</taxon>
        <taxon>Rhizophagus</taxon>
    </lineage>
</organism>
<name>A0A916E144_9GLOM</name>
<accession>A0A916E144</accession>
<gene>
    <name evidence="1" type="ORF">CHRIB12_LOCUS5171</name>
</gene>
<dbReference type="AlphaFoldDB" id="A0A916E144"/>
<protein>
    <submittedName>
        <fullName evidence="1">Uncharacterized protein</fullName>
    </submittedName>
</protein>
<dbReference type="Proteomes" id="UP000684084">
    <property type="component" value="Unassembled WGS sequence"/>
</dbReference>
<evidence type="ECO:0000313" key="1">
    <source>
        <dbReference type="EMBL" id="CAB5351480.1"/>
    </source>
</evidence>
<reference evidence="1" key="1">
    <citation type="submission" date="2020-05" db="EMBL/GenBank/DDBJ databases">
        <authorList>
            <person name="Rincon C."/>
            <person name="Sanders R I."/>
            <person name="Robbins C."/>
            <person name="Chaturvedi A."/>
        </authorList>
    </citation>
    <scope>NUCLEOTIDE SEQUENCE</scope>
    <source>
        <strain evidence="1">CHB12</strain>
    </source>
</reference>